<dbReference type="GO" id="GO:0030170">
    <property type="term" value="F:pyridoxal phosphate binding"/>
    <property type="evidence" value="ECO:0007669"/>
    <property type="project" value="InterPro"/>
</dbReference>
<dbReference type="GO" id="GO:0008483">
    <property type="term" value="F:transaminase activity"/>
    <property type="evidence" value="ECO:0007669"/>
    <property type="project" value="InterPro"/>
</dbReference>
<evidence type="ECO:0000313" key="5">
    <source>
        <dbReference type="Proteomes" id="UP000236664"/>
    </source>
</evidence>
<dbReference type="Gene3D" id="3.90.1150.10">
    <property type="entry name" value="Aspartate Aminotransferase, domain 1"/>
    <property type="match status" value="1"/>
</dbReference>
<dbReference type="CDD" id="cd00610">
    <property type="entry name" value="OAT_like"/>
    <property type="match status" value="1"/>
</dbReference>
<dbReference type="AlphaFoldDB" id="A0A2K0U8C4"/>
<dbReference type="SUPFAM" id="SSF53383">
    <property type="entry name" value="PLP-dependent transferases"/>
    <property type="match status" value="1"/>
</dbReference>
<dbReference type="Pfam" id="PF00202">
    <property type="entry name" value="Aminotran_3"/>
    <property type="match status" value="1"/>
</dbReference>
<keyword evidence="5" id="KW-1185">Reference proteome</keyword>
<dbReference type="GO" id="GO:0005739">
    <property type="term" value="C:mitochondrion"/>
    <property type="evidence" value="ECO:0007669"/>
    <property type="project" value="TreeGrafter"/>
</dbReference>
<comment type="similarity">
    <text evidence="1 3">Belongs to the class-III pyridoxal-phosphate-dependent aminotransferase family.</text>
</comment>
<dbReference type="Gene3D" id="3.40.640.10">
    <property type="entry name" value="Type I PLP-dependent aspartate aminotransferase-like (Major domain)"/>
    <property type="match status" value="1"/>
</dbReference>
<accession>A0A2K0U8C4</accession>
<name>A0A2K0U8C4_GIBNY</name>
<dbReference type="OrthoDB" id="10261433at2759"/>
<dbReference type="InterPro" id="IPR015424">
    <property type="entry name" value="PyrdxlP-dep_Trfase"/>
</dbReference>
<dbReference type="PANTHER" id="PTHR45688:SF13">
    <property type="entry name" value="ALANINE--GLYOXYLATE AMINOTRANSFERASE 2-LIKE"/>
    <property type="match status" value="1"/>
</dbReference>
<evidence type="ECO:0000256" key="2">
    <source>
        <dbReference type="ARBA" id="ARBA00022898"/>
    </source>
</evidence>
<reference evidence="4 5" key="1">
    <citation type="submission" date="2017-06" db="EMBL/GenBank/DDBJ databases">
        <title>Genome of Fusarium nygamai isolate CS10214.</title>
        <authorList>
            <person name="Gardiner D.M."/>
            <person name="Obanor F."/>
            <person name="Kazan K."/>
        </authorList>
    </citation>
    <scope>NUCLEOTIDE SEQUENCE [LARGE SCALE GENOMIC DNA]</scope>
    <source>
        <strain evidence="4 5">CS10214</strain>
    </source>
</reference>
<keyword evidence="2 3" id="KW-0663">Pyridoxal phosphate</keyword>
<dbReference type="InterPro" id="IPR005814">
    <property type="entry name" value="Aminotrans_3"/>
</dbReference>
<dbReference type="PANTHER" id="PTHR45688">
    <property type="match status" value="1"/>
</dbReference>
<protein>
    <submittedName>
        <fullName evidence="4">Uncharacterized protein</fullName>
    </submittedName>
</protein>
<comment type="caution">
    <text evidence="4">The sequence shown here is derived from an EMBL/GenBank/DDBJ whole genome shotgun (WGS) entry which is preliminary data.</text>
</comment>
<dbReference type="EMBL" id="MTQA01000634">
    <property type="protein sequence ID" value="PNP54019.1"/>
    <property type="molecule type" value="Genomic_DNA"/>
</dbReference>
<sequence>MVPTSTAAWFTAAATLKIPANLYVRQGGTALPVGVATVAAGSRIDVLLTALDPVNVPTAIPAVDLPGWSVVIGDATAALGVTPPTNDVDDEGLLERREAVVAEVQEHYYARPPQIERGWREYLMDVHGRVYLDMVNNVASVGHAHPRISAAVARQTRLLNTNSRFHYAVITRYAERLAAQLPDPLDTVFFVNSGSEAVDLAIRLALAATQRHDVVAMAEAYHGWTYASDAVSTSPTIRTRCRHGPTGCTPSRRPMPTADVISLAAEGRAPAAFLSETYYGNAGGIALPYGYLREVYTAVRNLGGVTIADEVQVGFGRLGSWFWGFQQQDVVPDIVAVAKSIGGGFPLGAVITSRTIADRYRSQGYFFSSTGGSPLSSVVGLTVLDIIEEEQLQANARIVGACLKARLQALGKCHPLIGTVHGDGLYLGLEFVRDRTSLEPATEETRAICNRLLELGVIMQPTGDHQNVLKIKPPLCITQQSADYFVDMLDQVLSTGF</sequence>
<evidence type="ECO:0000313" key="4">
    <source>
        <dbReference type="EMBL" id="PNP54019.1"/>
    </source>
</evidence>
<evidence type="ECO:0000256" key="3">
    <source>
        <dbReference type="RuleBase" id="RU003560"/>
    </source>
</evidence>
<evidence type="ECO:0000256" key="1">
    <source>
        <dbReference type="ARBA" id="ARBA00008954"/>
    </source>
</evidence>
<proteinExistence type="inferred from homology"/>
<dbReference type="STRING" id="42673.A0A2K0U8C4"/>
<dbReference type="InterPro" id="IPR015422">
    <property type="entry name" value="PyrdxlP-dep_Trfase_small"/>
</dbReference>
<dbReference type="Proteomes" id="UP000236664">
    <property type="component" value="Unassembled WGS sequence"/>
</dbReference>
<gene>
    <name evidence="4" type="ORF">FNYG_15646</name>
</gene>
<organism evidence="4 5">
    <name type="scientific">Gibberella nygamai</name>
    <name type="common">Bean root rot disease fungus</name>
    <name type="synonym">Fusarium nygamai</name>
    <dbReference type="NCBI Taxonomy" id="42673"/>
    <lineage>
        <taxon>Eukaryota</taxon>
        <taxon>Fungi</taxon>
        <taxon>Dikarya</taxon>
        <taxon>Ascomycota</taxon>
        <taxon>Pezizomycotina</taxon>
        <taxon>Sordariomycetes</taxon>
        <taxon>Hypocreomycetidae</taxon>
        <taxon>Hypocreales</taxon>
        <taxon>Nectriaceae</taxon>
        <taxon>Fusarium</taxon>
        <taxon>Fusarium fujikuroi species complex</taxon>
    </lineage>
</organism>
<dbReference type="InterPro" id="IPR015421">
    <property type="entry name" value="PyrdxlP-dep_Trfase_major"/>
</dbReference>